<feature type="non-terminal residue" evidence="1">
    <location>
        <position position="1"/>
    </location>
</feature>
<name>A0AAD1R727_PELCU</name>
<sequence>VLALFGVSCCKVLPAKTRRRSATAAILASAYDVSEREASACRVIAARAAKMAALAE</sequence>
<reference evidence="1" key="1">
    <citation type="submission" date="2022-03" db="EMBL/GenBank/DDBJ databases">
        <authorList>
            <person name="Alioto T."/>
            <person name="Alioto T."/>
            <person name="Gomez Garrido J."/>
        </authorList>
    </citation>
    <scope>NUCLEOTIDE SEQUENCE</scope>
</reference>
<gene>
    <name evidence="1" type="ORF">PECUL_23A042077</name>
</gene>
<organism evidence="1 2">
    <name type="scientific">Pelobates cultripes</name>
    <name type="common">Western spadefoot toad</name>
    <dbReference type="NCBI Taxonomy" id="61616"/>
    <lineage>
        <taxon>Eukaryota</taxon>
        <taxon>Metazoa</taxon>
        <taxon>Chordata</taxon>
        <taxon>Craniata</taxon>
        <taxon>Vertebrata</taxon>
        <taxon>Euteleostomi</taxon>
        <taxon>Amphibia</taxon>
        <taxon>Batrachia</taxon>
        <taxon>Anura</taxon>
        <taxon>Pelobatoidea</taxon>
        <taxon>Pelobatidae</taxon>
        <taxon>Pelobates</taxon>
    </lineage>
</organism>
<feature type="non-terminal residue" evidence="1">
    <location>
        <position position="56"/>
    </location>
</feature>
<dbReference type="Proteomes" id="UP001295444">
    <property type="component" value="Chromosome 01"/>
</dbReference>
<dbReference type="AlphaFoldDB" id="A0AAD1R727"/>
<dbReference type="EMBL" id="OW240912">
    <property type="protein sequence ID" value="CAH2224600.1"/>
    <property type="molecule type" value="Genomic_DNA"/>
</dbReference>
<proteinExistence type="predicted"/>
<keyword evidence="2" id="KW-1185">Reference proteome</keyword>
<evidence type="ECO:0000313" key="2">
    <source>
        <dbReference type="Proteomes" id="UP001295444"/>
    </source>
</evidence>
<evidence type="ECO:0000313" key="1">
    <source>
        <dbReference type="EMBL" id="CAH2224600.1"/>
    </source>
</evidence>
<protein>
    <submittedName>
        <fullName evidence="1">Uncharacterized protein</fullName>
    </submittedName>
</protein>
<accession>A0AAD1R727</accession>